<accession>A0A9D1JZK0</accession>
<feature type="transmembrane region" description="Helical" evidence="1">
    <location>
        <begin position="97"/>
        <end position="122"/>
    </location>
</feature>
<keyword evidence="1" id="KW-0472">Membrane</keyword>
<evidence type="ECO:0000313" key="2">
    <source>
        <dbReference type="EMBL" id="HIS76341.1"/>
    </source>
</evidence>
<proteinExistence type="predicted"/>
<feature type="transmembrane region" description="Helical" evidence="1">
    <location>
        <begin position="55"/>
        <end position="76"/>
    </location>
</feature>
<evidence type="ECO:0000313" key="3">
    <source>
        <dbReference type="Proteomes" id="UP000824002"/>
    </source>
</evidence>
<name>A0A9D1JZK0_9FIRM</name>
<feature type="transmembrane region" description="Helical" evidence="1">
    <location>
        <begin position="21"/>
        <end position="43"/>
    </location>
</feature>
<reference evidence="2" key="1">
    <citation type="submission" date="2020-10" db="EMBL/GenBank/DDBJ databases">
        <authorList>
            <person name="Gilroy R."/>
        </authorList>
    </citation>
    <scope>NUCLEOTIDE SEQUENCE</scope>
    <source>
        <strain evidence="2">CHK199-13235</strain>
    </source>
</reference>
<sequence length="247" mass="27159">MLNFIYAELWRYFHRPAGKALLILAAGLPVLLSLYIFIGLHWVQMGDIFTQTVGVVAVLMPFAGIFFLVGIVDVSFADELRRATLKNHLAAGVSRPVIYGGKILSGLLLSILHLILALAAFFLSSAALLSLDILEIFDSMGLLLLEVLPLWLGALGLLYLLYFNFRSGLQAVAAVTFGSLFLFPILSAVNVPAAEIISQLNLAEWLAKMMTQPMSKALVLECWAVGCCYFAVCAAGGWLFFRRREIR</sequence>
<dbReference type="AlphaFoldDB" id="A0A9D1JZK0"/>
<dbReference type="EMBL" id="DVJP01000039">
    <property type="protein sequence ID" value="HIS76341.1"/>
    <property type="molecule type" value="Genomic_DNA"/>
</dbReference>
<protein>
    <submittedName>
        <fullName evidence="2">Uncharacterized protein</fullName>
    </submittedName>
</protein>
<keyword evidence="1" id="KW-1133">Transmembrane helix</keyword>
<evidence type="ECO:0000256" key="1">
    <source>
        <dbReference type="SAM" id="Phobius"/>
    </source>
</evidence>
<gene>
    <name evidence="2" type="ORF">IAB51_05950</name>
</gene>
<feature type="transmembrane region" description="Helical" evidence="1">
    <location>
        <begin position="217"/>
        <end position="241"/>
    </location>
</feature>
<feature type="transmembrane region" description="Helical" evidence="1">
    <location>
        <begin position="174"/>
        <end position="197"/>
    </location>
</feature>
<comment type="caution">
    <text evidence="2">The sequence shown here is derived from an EMBL/GenBank/DDBJ whole genome shotgun (WGS) entry which is preliminary data.</text>
</comment>
<keyword evidence="1" id="KW-0812">Transmembrane</keyword>
<feature type="transmembrane region" description="Helical" evidence="1">
    <location>
        <begin position="142"/>
        <end position="162"/>
    </location>
</feature>
<organism evidence="2 3">
    <name type="scientific">Candidatus Merdivicinus excrementipullorum</name>
    <dbReference type="NCBI Taxonomy" id="2840867"/>
    <lineage>
        <taxon>Bacteria</taxon>
        <taxon>Bacillati</taxon>
        <taxon>Bacillota</taxon>
        <taxon>Clostridia</taxon>
        <taxon>Eubacteriales</taxon>
        <taxon>Oscillospiraceae</taxon>
        <taxon>Oscillospiraceae incertae sedis</taxon>
        <taxon>Candidatus Merdivicinus</taxon>
    </lineage>
</organism>
<reference evidence="2" key="2">
    <citation type="journal article" date="2021" name="PeerJ">
        <title>Extensive microbial diversity within the chicken gut microbiome revealed by metagenomics and culture.</title>
        <authorList>
            <person name="Gilroy R."/>
            <person name="Ravi A."/>
            <person name="Getino M."/>
            <person name="Pursley I."/>
            <person name="Horton D.L."/>
            <person name="Alikhan N.F."/>
            <person name="Baker D."/>
            <person name="Gharbi K."/>
            <person name="Hall N."/>
            <person name="Watson M."/>
            <person name="Adriaenssens E.M."/>
            <person name="Foster-Nyarko E."/>
            <person name="Jarju S."/>
            <person name="Secka A."/>
            <person name="Antonio M."/>
            <person name="Oren A."/>
            <person name="Chaudhuri R.R."/>
            <person name="La Ragione R."/>
            <person name="Hildebrand F."/>
            <person name="Pallen M.J."/>
        </authorList>
    </citation>
    <scope>NUCLEOTIDE SEQUENCE</scope>
    <source>
        <strain evidence="2">CHK199-13235</strain>
    </source>
</reference>
<dbReference type="Proteomes" id="UP000824002">
    <property type="component" value="Unassembled WGS sequence"/>
</dbReference>